<dbReference type="PROSITE" id="PS50940">
    <property type="entry name" value="CHIT_BIND_II"/>
    <property type="match status" value="2"/>
</dbReference>
<name>A0A8S3XXA1_PARAO</name>
<evidence type="ECO:0000313" key="3">
    <source>
        <dbReference type="EMBL" id="CAG5039675.1"/>
    </source>
</evidence>
<gene>
    <name evidence="3" type="ORF">PAPOLLO_LOCUS21662</name>
</gene>
<dbReference type="Pfam" id="PF01607">
    <property type="entry name" value="CBM_14"/>
    <property type="match status" value="1"/>
</dbReference>
<keyword evidence="1" id="KW-0732">Signal</keyword>
<keyword evidence="4" id="KW-1185">Reference proteome</keyword>
<proteinExistence type="predicted"/>
<evidence type="ECO:0000259" key="2">
    <source>
        <dbReference type="PROSITE" id="PS50940"/>
    </source>
</evidence>
<feature type="signal peptide" evidence="1">
    <location>
        <begin position="1"/>
        <end position="20"/>
    </location>
</feature>
<dbReference type="SMART" id="SM00494">
    <property type="entry name" value="ChtBD2"/>
    <property type="match status" value="2"/>
</dbReference>
<dbReference type="GO" id="GO:0008061">
    <property type="term" value="F:chitin binding"/>
    <property type="evidence" value="ECO:0007669"/>
    <property type="project" value="InterPro"/>
</dbReference>
<dbReference type="Proteomes" id="UP000691718">
    <property type="component" value="Unassembled WGS sequence"/>
</dbReference>
<feature type="domain" description="Chitin-binding type-2" evidence="2">
    <location>
        <begin position="20"/>
        <end position="79"/>
    </location>
</feature>
<evidence type="ECO:0000313" key="4">
    <source>
        <dbReference type="Proteomes" id="UP000691718"/>
    </source>
</evidence>
<dbReference type="OrthoDB" id="7483539at2759"/>
<dbReference type="InterPro" id="IPR002557">
    <property type="entry name" value="Chitin-bd_dom"/>
</dbReference>
<organism evidence="3 4">
    <name type="scientific">Parnassius apollo</name>
    <name type="common">Apollo butterfly</name>
    <name type="synonym">Papilio apollo</name>
    <dbReference type="NCBI Taxonomy" id="110799"/>
    <lineage>
        <taxon>Eukaryota</taxon>
        <taxon>Metazoa</taxon>
        <taxon>Ecdysozoa</taxon>
        <taxon>Arthropoda</taxon>
        <taxon>Hexapoda</taxon>
        <taxon>Insecta</taxon>
        <taxon>Pterygota</taxon>
        <taxon>Neoptera</taxon>
        <taxon>Endopterygota</taxon>
        <taxon>Lepidoptera</taxon>
        <taxon>Glossata</taxon>
        <taxon>Ditrysia</taxon>
        <taxon>Papilionoidea</taxon>
        <taxon>Papilionidae</taxon>
        <taxon>Parnassiinae</taxon>
        <taxon>Parnassini</taxon>
        <taxon>Parnassius</taxon>
        <taxon>Parnassius</taxon>
    </lineage>
</organism>
<feature type="chain" id="PRO_5035714713" evidence="1">
    <location>
        <begin position="21"/>
        <end position="188"/>
    </location>
</feature>
<protein>
    <submittedName>
        <fullName evidence="3">(apollo) hypothetical protein</fullName>
    </submittedName>
</protein>
<evidence type="ECO:0000256" key="1">
    <source>
        <dbReference type="SAM" id="SignalP"/>
    </source>
</evidence>
<dbReference type="GO" id="GO:0005576">
    <property type="term" value="C:extracellular region"/>
    <property type="evidence" value="ECO:0007669"/>
    <property type="project" value="InterPro"/>
</dbReference>
<accession>A0A8S3XXA1</accession>
<comment type="caution">
    <text evidence="3">The sequence shown here is derived from an EMBL/GenBank/DDBJ whole genome shotgun (WGS) entry which is preliminary data.</text>
</comment>
<feature type="domain" description="Chitin-binding type-2" evidence="2">
    <location>
        <begin position="80"/>
        <end position="141"/>
    </location>
</feature>
<dbReference type="AlphaFoldDB" id="A0A8S3XXA1"/>
<dbReference type="EMBL" id="CAJQZP010001332">
    <property type="protein sequence ID" value="CAG5039675.1"/>
    <property type="molecule type" value="Genomic_DNA"/>
</dbReference>
<reference evidence="3" key="1">
    <citation type="submission" date="2021-04" db="EMBL/GenBank/DDBJ databases">
        <authorList>
            <person name="Tunstrom K."/>
        </authorList>
    </citation>
    <scope>NUCLEOTIDE SEQUENCE</scope>
</reference>
<sequence length="188" mass="21159">MPHMWLFIITYLLRQGVSKASQCTSQGRFPNQFNECRGFTMCISGAAGYMEYNLTCSESFIFSHIENLCTNVTSYKCFPDYNCTEVGNFEADSTENCRAFISCVEGISGMVKPRWIECPQGTLFNITEKSCVNETLHKCNKLDKSSSDPTVLKYMPNFSGNFSVNKAATTNLNIIVLFSISIMFNVIK</sequence>